<gene>
    <name evidence="2" type="ORF">HNR50_000538</name>
</gene>
<dbReference type="RefSeq" id="WP_184743354.1">
    <property type="nucleotide sequence ID" value="NZ_JACHGJ010000001.1"/>
</dbReference>
<evidence type="ECO:0000313" key="3">
    <source>
        <dbReference type="Proteomes" id="UP000587760"/>
    </source>
</evidence>
<name>A0A841R4V9_9SPIO</name>
<dbReference type="Proteomes" id="UP000587760">
    <property type="component" value="Unassembled WGS sequence"/>
</dbReference>
<dbReference type="InterPro" id="IPR002737">
    <property type="entry name" value="MEMO1_fam"/>
</dbReference>
<sequence>MDKIRSSHFSGSWYPEREEDVRRQIEKYEEILGKAEMDSVSAIVPHAGWYFSGHLAYDAIRRLKQDVDLVLILGGHLPADYPFLFWTDNICNTPLGALEVHKGIRDRLLERLNGVSDDSPDNTIELQLPFIKSHFVDIPIVPLRVPAGTSSLRFHEVLGDVISDVGQSAVVIGSTDLTHYGPNYGYIPGDSIENPEIWVENSDRKILRAMENFRGKDILDLADQDRSACSAGAAAAAALWGKSCGSEKGVLLQYENSLSRHQSSSFVGYGALVYPV</sequence>
<dbReference type="Gene3D" id="3.40.830.10">
    <property type="entry name" value="LigB-like"/>
    <property type="match status" value="1"/>
</dbReference>
<dbReference type="NCBIfam" id="TIGR04336">
    <property type="entry name" value="AmmeMemoSam_B"/>
    <property type="match status" value="1"/>
</dbReference>
<proteinExistence type="inferred from homology"/>
<dbReference type="CDD" id="cd07361">
    <property type="entry name" value="MEMO_like"/>
    <property type="match status" value="1"/>
</dbReference>
<dbReference type="Pfam" id="PF01875">
    <property type="entry name" value="Memo"/>
    <property type="match status" value="1"/>
</dbReference>
<evidence type="ECO:0008006" key="4">
    <source>
        <dbReference type="Google" id="ProtNLM"/>
    </source>
</evidence>
<dbReference type="PANTHER" id="PTHR11060:SF0">
    <property type="entry name" value="PROTEIN MEMO1"/>
    <property type="match status" value="1"/>
</dbReference>
<evidence type="ECO:0000313" key="2">
    <source>
        <dbReference type="EMBL" id="MBB6478905.1"/>
    </source>
</evidence>
<evidence type="ECO:0000256" key="1">
    <source>
        <dbReference type="ARBA" id="ARBA00006315"/>
    </source>
</evidence>
<keyword evidence="3" id="KW-1185">Reference proteome</keyword>
<comment type="similarity">
    <text evidence="1">Belongs to the MEMO1 family.</text>
</comment>
<organism evidence="2 3">
    <name type="scientific">Spirochaeta isovalerica</name>
    <dbReference type="NCBI Taxonomy" id="150"/>
    <lineage>
        <taxon>Bacteria</taxon>
        <taxon>Pseudomonadati</taxon>
        <taxon>Spirochaetota</taxon>
        <taxon>Spirochaetia</taxon>
        <taxon>Spirochaetales</taxon>
        <taxon>Spirochaetaceae</taxon>
        <taxon>Spirochaeta</taxon>
    </lineage>
</organism>
<reference evidence="2 3" key="1">
    <citation type="submission" date="2020-08" db="EMBL/GenBank/DDBJ databases">
        <title>Genomic Encyclopedia of Type Strains, Phase IV (KMG-IV): sequencing the most valuable type-strain genomes for metagenomic binning, comparative biology and taxonomic classification.</title>
        <authorList>
            <person name="Goeker M."/>
        </authorList>
    </citation>
    <scope>NUCLEOTIDE SEQUENCE [LARGE SCALE GENOMIC DNA]</scope>
    <source>
        <strain evidence="2 3">DSM 2461</strain>
    </source>
</reference>
<dbReference type="EMBL" id="JACHGJ010000001">
    <property type="protein sequence ID" value="MBB6478905.1"/>
    <property type="molecule type" value="Genomic_DNA"/>
</dbReference>
<protein>
    <recommendedName>
        <fullName evidence="4">AmmeMemoRadiSam system protein B</fullName>
    </recommendedName>
</protein>
<comment type="caution">
    <text evidence="2">The sequence shown here is derived from an EMBL/GenBank/DDBJ whole genome shotgun (WGS) entry which is preliminary data.</text>
</comment>
<dbReference type="AlphaFoldDB" id="A0A841R4V9"/>
<accession>A0A841R4V9</accession>
<dbReference type="PANTHER" id="PTHR11060">
    <property type="entry name" value="PROTEIN MEMO1"/>
    <property type="match status" value="1"/>
</dbReference>